<dbReference type="OrthoDB" id="5496517at2"/>
<dbReference type="EMBL" id="AP019860">
    <property type="protein sequence ID" value="BBM87109.1"/>
    <property type="molecule type" value="Genomic_DNA"/>
</dbReference>
<organism evidence="1 2">
    <name type="scientific">Uabimicrobium amorphum</name>
    <dbReference type="NCBI Taxonomy" id="2596890"/>
    <lineage>
        <taxon>Bacteria</taxon>
        <taxon>Pseudomonadati</taxon>
        <taxon>Planctomycetota</taxon>
        <taxon>Candidatus Uabimicrobiia</taxon>
        <taxon>Candidatus Uabimicrobiales</taxon>
        <taxon>Candidatus Uabimicrobiaceae</taxon>
        <taxon>Candidatus Uabimicrobium</taxon>
    </lineage>
</organism>
<dbReference type="KEGG" id="uam:UABAM_05512"/>
<evidence type="ECO:0000313" key="1">
    <source>
        <dbReference type="EMBL" id="BBM87109.1"/>
    </source>
</evidence>
<gene>
    <name evidence="1" type="ORF">UABAM_05512</name>
</gene>
<proteinExistence type="predicted"/>
<accession>A0A5S9IS49</accession>
<dbReference type="RefSeq" id="WP_151971138.1">
    <property type="nucleotide sequence ID" value="NZ_AP019860.1"/>
</dbReference>
<reference evidence="1 2" key="1">
    <citation type="submission" date="2019-08" db="EMBL/GenBank/DDBJ databases">
        <title>Complete genome sequence of Candidatus Uab amorphum.</title>
        <authorList>
            <person name="Shiratori T."/>
            <person name="Suzuki S."/>
            <person name="Kakizawa Y."/>
            <person name="Ishida K."/>
        </authorList>
    </citation>
    <scope>NUCLEOTIDE SEQUENCE [LARGE SCALE GENOMIC DNA]</scope>
    <source>
        <strain evidence="1 2">SRT547</strain>
    </source>
</reference>
<dbReference type="Proteomes" id="UP000326354">
    <property type="component" value="Chromosome"/>
</dbReference>
<name>A0A5S9IS49_UABAM</name>
<protein>
    <submittedName>
        <fullName evidence="1">Uncharacterized protein</fullName>
    </submittedName>
</protein>
<sequence length="346" mass="39562">MGKESRIWVTGGYFDESGEGFVYEVDVFGSNVEKIIRFTPPEDLLVSRKGFTGATWVGTPGQSDLLVCGFCAVFRFSPPHWDLSGVLHQPCMNDLHHITVNQGKIFVVNTGVESIDIFDLPGNFVGNHCFQPSWLNKERLHGITPARQDWPKLLKRGWTKQDTPIVDAPPTKDYYQSDKENFCQKPVRDFVHINHVSILPTQVLVTSLSACGIYNILDFSKMITTPAPPHDGFIYNDKFWITCVDGRVLAYRIENNAVTDDVMYFTNIFEKTSYHGWCRGLMIQDNYLFVGITEIRRKPQYDWQVSPWSKTKTGIICWDIVNDEFIGFADLSEERHSKIFSIIESP</sequence>
<dbReference type="AlphaFoldDB" id="A0A5S9IS49"/>
<evidence type="ECO:0000313" key="2">
    <source>
        <dbReference type="Proteomes" id="UP000326354"/>
    </source>
</evidence>
<keyword evidence="2" id="KW-1185">Reference proteome</keyword>